<dbReference type="AlphaFoldDB" id="X0S0J0"/>
<comment type="caution">
    <text evidence="2">The sequence shown here is derived from an EMBL/GenBank/DDBJ whole genome shotgun (WGS) entry which is preliminary data.</text>
</comment>
<name>X0S0J0_9ZZZZ</name>
<reference evidence="2" key="1">
    <citation type="journal article" date="2014" name="Front. Microbiol.">
        <title>High frequency of phylogenetically diverse reductive dehalogenase-homologous genes in deep subseafloor sedimentary metagenomes.</title>
        <authorList>
            <person name="Kawai M."/>
            <person name="Futagami T."/>
            <person name="Toyoda A."/>
            <person name="Takaki Y."/>
            <person name="Nishi S."/>
            <person name="Hori S."/>
            <person name="Arai W."/>
            <person name="Tsubouchi T."/>
            <person name="Morono Y."/>
            <person name="Uchiyama I."/>
            <person name="Ito T."/>
            <person name="Fujiyama A."/>
            <person name="Inagaki F."/>
            <person name="Takami H."/>
        </authorList>
    </citation>
    <scope>NUCLEOTIDE SEQUENCE</scope>
    <source>
        <strain evidence="2">Expedition CK06-06</strain>
    </source>
</reference>
<dbReference type="EMBL" id="BARS01008144">
    <property type="protein sequence ID" value="GAF74579.1"/>
    <property type="molecule type" value="Genomic_DNA"/>
</dbReference>
<evidence type="ECO:0000256" key="1">
    <source>
        <dbReference type="SAM" id="MobiDB-lite"/>
    </source>
</evidence>
<gene>
    <name evidence="2" type="ORF">S01H1_15592</name>
</gene>
<feature type="compositionally biased region" description="Acidic residues" evidence="1">
    <location>
        <begin position="32"/>
        <end position="42"/>
    </location>
</feature>
<organism evidence="2">
    <name type="scientific">marine sediment metagenome</name>
    <dbReference type="NCBI Taxonomy" id="412755"/>
    <lineage>
        <taxon>unclassified sequences</taxon>
        <taxon>metagenomes</taxon>
        <taxon>ecological metagenomes</taxon>
    </lineage>
</organism>
<accession>X0S0J0</accession>
<sequence length="124" mass="13572">MDVYIYAADIYCKQCGEAIRERITREGTAPADLDDEVSYDSDEFPKGPYSDGGGEADCPQHCGSGPDCLNAIELDDGSKVGAWLENELTTDGVEYVREAIREGGEVAELWADYYLDYNVTPATV</sequence>
<protein>
    <submittedName>
        <fullName evidence="2">Uncharacterized protein</fullName>
    </submittedName>
</protein>
<evidence type="ECO:0000313" key="2">
    <source>
        <dbReference type="EMBL" id="GAF74579.1"/>
    </source>
</evidence>
<feature type="region of interest" description="Disordered" evidence="1">
    <location>
        <begin position="24"/>
        <end position="57"/>
    </location>
</feature>
<proteinExistence type="predicted"/>